<evidence type="ECO:0000256" key="1">
    <source>
        <dbReference type="ARBA" id="ARBA00004496"/>
    </source>
</evidence>
<comment type="catalytic activity">
    <reaction evidence="15 16">
        <text>N(6)-carboxybiotinyl-L-lysyl-[protein] + acetyl-CoA = N(6)-biotinyl-L-lysyl-[protein] + malonyl-CoA</text>
        <dbReference type="Rhea" id="RHEA:54728"/>
        <dbReference type="Rhea" id="RHEA-COMP:10505"/>
        <dbReference type="Rhea" id="RHEA-COMP:10506"/>
        <dbReference type="ChEBI" id="CHEBI:57288"/>
        <dbReference type="ChEBI" id="CHEBI:57384"/>
        <dbReference type="ChEBI" id="CHEBI:83144"/>
        <dbReference type="ChEBI" id="CHEBI:83145"/>
        <dbReference type="EC" id="2.1.3.15"/>
    </reaction>
</comment>
<protein>
    <recommendedName>
        <fullName evidence="16 17">Multifunctional fusion protein</fullName>
    </recommendedName>
    <domain>
        <recommendedName>
            <fullName evidence="16">Acetyl-coenzyme A carboxylase carboxyl transferase subunit alpha</fullName>
            <shortName evidence="16">ACCase subunit alpha</shortName>
            <shortName evidence="16">Acetyl-CoA carboxylase carboxyltransferase subunit alpha</shortName>
            <ecNumber evidence="16">2.1.3.15</ecNumber>
        </recommendedName>
    </domain>
    <domain>
        <recommendedName>
            <fullName evidence="17">Acetyl-coenzyme A carboxylase carboxyl transferase subunit beta</fullName>
            <shortName evidence="17">ACCase subunit beta</shortName>
            <shortName evidence="17">Acetyl-CoA carboxylase carboxyltransferase subunit beta</shortName>
        </recommendedName>
    </domain>
</protein>
<comment type="subunit">
    <text evidence="16">Acetyl-CoA carboxylase is a heterohexamer composed of biotin carboxyl carrier protein (AccB), biotin carboxylase (AccC) and two subunits each of ACCase subunit alpha (AccA) and ACCase subunit beta (AccD).</text>
</comment>
<dbReference type="Pfam" id="PF03255">
    <property type="entry name" value="ACCA"/>
    <property type="match status" value="1"/>
</dbReference>
<evidence type="ECO:0000256" key="11">
    <source>
        <dbReference type="ARBA" id="ARBA00022840"/>
    </source>
</evidence>
<proteinExistence type="inferred from homology"/>
<keyword evidence="13 16" id="KW-0275">Fatty acid biosynthesis</keyword>
<comment type="function">
    <text evidence="16">Component of the acetyl coenzyme A carboxylase (ACC) complex. First, biotin carboxylase catalyzes the carboxylation of biotin on its carrier protein (BCCP) and then the CO(2) group is transferred by the carboxyltransferase to acetyl-CoA to form malonyl-CoA.</text>
</comment>
<feature type="binding site" evidence="17">
    <location>
        <position position="17"/>
    </location>
    <ligand>
        <name>Zn(2+)</name>
        <dbReference type="ChEBI" id="CHEBI:29105"/>
    </ligand>
</feature>
<dbReference type="InterPro" id="IPR001095">
    <property type="entry name" value="Acetyl_CoA_COase_a_su"/>
</dbReference>
<dbReference type="GO" id="GO:0006633">
    <property type="term" value="P:fatty acid biosynthetic process"/>
    <property type="evidence" value="ECO:0007669"/>
    <property type="project" value="UniProtKB-KW"/>
</dbReference>
<dbReference type="NCBIfam" id="NF041504">
    <property type="entry name" value="AccA_sub"/>
    <property type="match status" value="1"/>
</dbReference>
<dbReference type="UniPathway" id="UPA00655">
    <property type="reaction ID" value="UER00711"/>
</dbReference>
<dbReference type="GO" id="GO:0003989">
    <property type="term" value="F:acetyl-CoA carboxylase activity"/>
    <property type="evidence" value="ECO:0007669"/>
    <property type="project" value="InterPro"/>
</dbReference>
<evidence type="ECO:0000259" key="18">
    <source>
        <dbReference type="PROSITE" id="PS50980"/>
    </source>
</evidence>
<dbReference type="EMBL" id="VBAN01000073">
    <property type="protein sequence ID" value="TMI84223.1"/>
    <property type="molecule type" value="Genomic_DNA"/>
</dbReference>
<comment type="function">
    <text evidence="14 17">Component of the acetyl coenzyme A carboxylase (ACC) complex. Biotin carboxylase (BC) catalyzes the carboxylation of biotin on its carrier protein (BCCP) and then the CO(2) group is transferred by the transcarboxylase to acetyl-CoA to form malonyl-CoA.</text>
</comment>
<dbReference type="GO" id="GO:0016743">
    <property type="term" value="F:carboxyl- or carbamoyltransferase activity"/>
    <property type="evidence" value="ECO:0007669"/>
    <property type="project" value="UniProtKB-UniRule"/>
</dbReference>
<dbReference type="PROSITE" id="PS50989">
    <property type="entry name" value="COA_CT_CTER"/>
    <property type="match status" value="1"/>
</dbReference>
<dbReference type="PANTHER" id="PTHR42853">
    <property type="entry name" value="ACETYL-COENZYME A CARBOXYLASE CARBOXYL TRANSFERASE SUBUNIT ALPHA"/>
    <property type="match status" value="1"/>
</dbReference>
<comment type="caution">
    <text evidence="20">The sequence shown here is derived from an EMBL/GenBank/DDBJ whole genome shotgun (WGS) entry which is preliminary data.</text>
</comment>
<comment type="cofactor">
    <cofactor evidence="17">
        <name>Zn(2+)</name>
        <dbReference type="ChEBI" id="CHEBI:29105"/>
    </cofactor>
    <text evidence="17">Binds 1 zinc ion per subunit.</text>
</comment>
<evidence type="ECO:0000256" key="12">
    <source>
        <dbReference type="ARBA" id="ARBA00023098"/>
    </source>
</evidence>
<feature type="zinc finger region" description="C4-type" evidence="17">
    <location>
        <begin position="14"/>
        <end position="36"/>
    </location>
</feature>
<comment type="similarity">
    <text evidence="4">In the N-terminal section; belongs to the AccD/PCCB family.</text>
</comment>
<keyword evidence="11 16" id="KW-0067">ATP-binding</keyword>
<evidence type="ECO:0000256" key="10">
    <source>
        <dbReference type="ARBA" id="ARBA00022832"/>
    </source>
</evidence>
<comment type="similarity">
    <text evidence="17">Belongs to the AccD/PCCB family.</text>
</comment>
<dbReference type="InterPro" id="IPR011763">
    <property type="entry name" value="COA_CT_C"/>
</dbReference>
<keyword evidence="6 16" id="KW-0963">Cytoplasm</keyword>
<accession>A0A537JKZ8</accession>
<keyword evidence="17" id="KW-0862">Zinc</keyword>
<sequence>MLRRARPLRDSAACPRCGLAHPAGALEQRFYICAGCGHYLAMPSPARITMLADPGTFREVDRKLISVDPLQFMDRKPYRERLVEARRQTGLREAVTTGYCRIGGRRVVLAVFDFGFLGGTMGSVVGEKVANAFEHATRRRVPMVSVAASGGARMQEGMLSLMQMAKVSAAAARHDSEGLAFISILTDPTFGGVTASFASLGDVIIAEPGAHIGFVGPRVIEQTTGTPPPPDSHRAETVLRAGMIDLIVPRDRLRETVAYLVGHLSGGKRAGAAPSKISSAPRPRALAAWEQVRLARLSARPQSRDYIDAMTARFVELHGDRQGGDDPAIVGGLAELDGETVVIVGHQRGHSPEEEAAASGGMAYPEGYRKALRLMTLGAKFQLPVVTLIDTRGANQSYEAEQRGIAQALARNLATMSCLPTPIVSVIIGEGGSGGALALGLADRVLMLEHAIYSVISPEGAAAILFRDANKAEELSESLKLTARDLLRLGVIDGIVPEPEGGAHLDPQRAAAVLQQHLRAGLRDLRRVPLRRLLARRYAKYRHVGRVGVYWREIVRREMQDALDMLGRRLPRAEGLSRGWLRNRGEA</sequence>
<dbReference type="HAMAP" id="MF_01395">
    <property type="entry name" value="AcetylCoA_CT_beta"/>
    <property type="match status" value="1"/>
</dbReference>
<comment type="subunit">
    <text evidence="5">Acetyl-CoA carboxylase is a heterotetramer composed of biotin carboxyl carrier protein (AccB), biotin carboxylase (AccC) and two subunits of ACCase subunit beta/alpha.</text>
</comment>
<evidence type="ECO:0000256" key="3">
    <source>
        <dbReference type="ARBA" id="ARBA00006276"/>
    </source>
</evidence>
<keyword evidence="17" id="KW-0863">Zinc-finger</keyword>
<dbReference type="InterPro" id="IPR029045">
    <property type="entry name" value="ClpP/crotonase-like_dom_sf"/>
</dbReference>
<dbReference type="GO" id="GO:0009317">
    <property type="term" value="C:acetyl-CoA carboxylase complex"/>
    <property type="evidence" value="ECO:0007669"/>
    <property type="project" value="InterPro"/>
</dbReference>
<evidence type="ECO:0000256" key="7">
    <source>
        <dbReference type="ARBA" id="ARBA00022516"/>
    </source>
</evidence>
<keyword evidence="17" id="KW-0479">Metal-binding</keyword>
<dbReference type="HAMAP" id="MF_00823">
    <property type="entry name" value="AcetylCoA_CT_alpha"/>
    <property type="match status" value="1"/>
</dbReference>
<evidence type="ECO:0000259" key="19">
    <source>
        <dbReference type="PROSITE" id="PS50989"/>
    </source>
</evidence>
<evidence type="ECO:0000313" key="21">
    <source>
        <dbReference type="Proteomes" id="UP000318093"/>
    </source>
</evidence>
<dbReference type="PANTHER" id="PTHR42853:SF3">
    <property type="entry name" value="ACETYL-COENZYME A CARBOXYLASE CARBOXYL TRANSFERASE SUBUNIT ALPHA, CHLOROPLASTIC"/>
    <property type="match status" value="1"/>
</dbReference>
<reference evidence="20 21" key="1">
    <citation type="journal article" date="2019" name="Nat. Microbiol.">
        <title>Mediterranean grassland soil C-N compound turnover is dependent on rainfall and depth, and is mediated by genomically divergent microorganisms.</title>
        <authorList>
            <person name="Diamond S."/>
            <person name="Andeer P.F."/>
            <person name="Li Z."/>
            <person name="Crits-Christoph A."/>
            <person name="Burstein D."/>
            <person name="Anantharaman K."/>
            <person name="Lane K.R."/>
            <person name="Thomas B.C."/>
            <person name="Pan C."/>
            <person name="Northen T.R."/>
            <person name="Banfield J.F."/>
        </authorList>
    </citation>
    <scope>NUCLEOTIDE SEQUENCE [LARGE SCALE GENOMIC DNA]</scope>
    <source>
        <strain evidence="20">NP_6</strain>
    </source>
</reference>
<keyword evidence="7 16" id="KW-0444">Lipid biosynthesis</keyword>
<feature type="binding site" evidence="17">
    <location>
        <position position="14"/>
    </location>
    <ligand>
        <name>Zn(2+)</name>
        <dbReference type="ChEBI" id="CHEBI:29105"/>
    </ligand>
</feature>
<feature type="domain" description="CoA carboxyltransferase N-terminal" evidence="18">
    <location>
        <begin position="10"/>
        <end position="279"/>
    </location>
</feature>
<dbReference type="GO" id="GO:0005524">
    <property type="term" value="F:ATP binding"/>
    <property type="evidence" value="ECO:0007669"/>
    <property type="project" value="UniProtKB-KW"/>
</dbReference>
<keyword evidence="12 16" id="KW-0443">Lipid metabolism</keyword>
<name>A0A537JKZ8_9BACT</name>
<comment type="pathway">
    <text evidence="2 16">Lipid metabolism; malonyl-CoA biosynthesis; malonyl-CoA from acetyl-CoA: step 1/1.</text>
</comment>
<evidence type="ECO:0000256" key="13">
    <source>
        <dbReference type="ARBA" id="ARBA00023160"/>
    </source>
</evidence>
<dbReference type="NCBIfam" id="TIGR00513">
    <property type="entry name" value="accA"/>
    <property type="match status" value="1"/>
</dbReference>
<dbReference type="EC" id="2.1.3.15" evidence="16"/>
<dbReference type="PRINTS" id="PR01070">
    <property type="entry name" value="ACCCTRFRASEB"/>
</dbReference>
<dbReference type="GO" id="GO:2001295">
    <property type="term" value="P:malonyl-CoA biosynthetic process"/>
    <property type="evidence" value="ECO:0007669"/>
    <property type="project" value="UniProtKB-UniRule"/>
</dbReference>
<comment type="similarity">
    <text evidence="3">In the C-terminal section; belongs to the AccA family.</text>
</comment>
<dbReference type="InterPro" id="IPR011762">
    <property type="entry name" value="COA_CT_N"/>
</dbReference>
<evidence type="ECO:0000256" key="9">
    <source>
        <dbReference type="ARBA" id="ARBA00022741"/>
    </source>
</evidence>
<dbReference type="Gene3D" id="3.90.226.10">
    <property type="entry name" value="2-enoyl-CoA Hydratase, Chain A, domain 1"/>
    <property type="match status" value="2"/>
</dbReference>
<dbReference type="InterPro" id="IPR000438">
    <property type="entry name" value="Acetyl_CoA_COase_Trfase_b_su"/>
</dbReference>
<dbReference type="Proteomes" id="UP000318093">
    <property type="component" value="Unassembled WGS sequence"/>
</dbReference>
<feature type="binding site" evidence="17">
    <location>
        <position position="33"/>
    </location>
    <ligand>
        <name>Zn(2+)</name>
        <dbReference type="ChEBI" id="CHEBI:29105"/>
    </ligand>
</feature>
<organism evidence="20 21">
    <name type="scientific">Candidatus Segetimicrobium genomatis</name>
    <dbReference type="NCBI Taxonomy" id="2569760"/>
    <lineage>
        <taxon>Bacteria</taxon>
        <taxon>Bacillati</taxon>
        <taxon>Candidatus Sysuimicrobiota</taxon>
        <taxon>Candidatus Sysuimicrobiia</taxon>
        <taxon>Candidatus Sysuimicrobiales</taxon>
        <taxon>Candidatus Segetimicrobiaceae</taxon>
        <taxon>Candidatus Segetimicrobium</taxon>
    </lineage>
</organism>
<gene>
    <name evidence="16 20" type="primary">accA</name>
    <name evidence="17" type="synonym">accD</name>
    <name evidence="20" type="ORF">E6H03_02290</name>
</gene>
<evidence type="ECO:0000256" key="16">
    <source>
        <dbReference type="HAMAP-Rule" id="MF_00823"/>
    </source>
</evidence>
<evidence type="ECO:0000256" key="6">
    <source>
        <dbReference type="ARBA" id="ARBA00022490"/>
    </source>
</evidence>
<comment type="similarity">
    <text evidence="16">Belongs to the AccA family.</text>
</comment>
<evidence type="ECO:0000256" key="5">
    <source>
        <dbReference type="ARBA" id="ARBA00011664"/>
    </source>
</evidence>
<dbReference type="AlphaFoldDB" id="A0A537JKZ8"/>
<evidence type="ECO:0000313" key="20">
    <source>
        <dbReference type="EMBL" id="TMI84223.1"/>
    </source>
</evidence>
<evidence type="ECO:0000256" key="8">
    <source>
        <dbReference type="ARBA" id="ARBA00022679"/>
    </source>
</evidence>
<evidence type="ECO:0000256" key="17">
    <source>
        <dbReference type="HAMAP-Rule" id="MF_01395"/>
    </source>
</evidence>
<evidence type="ECO:0000256" key="14">
    <source>
        <dbReference type="ARBA" id="ARBA00025280"/>
    </source>
</evidence>
<keyword evidence="10 16" id="KW-0276">Fatty acid metabolism</keyword>
<keyword evidence="8 16" id="KW-0808">Transferase</keyword>
<feature type="domain" description="CoA carboxyltransferase C-terminal" evidence="19">
    <location>
        <begin position="274"/>
        <end position="524"/>
    </location>
</feature>
<evidence type="ECO:0000256" key="15">
    <source>
        <dbReference type="ARBA" id="ARBA00049152"/>
    </source>
</evidence>
<dbReference type="PROSITE" id="PS50980">
    <property type="entry name" value="COA_CT_NTER"/>
    <property type="match status" value="1"/>
</dbReference>
<dbReference type="SUPFAM" id="SSF52096">
    <property type="entry name" value="ClpP/crotonase"/>
    <property type="match status" value="2"/>
</dbReference>
<evidence type="ECO:0000256" key="4">
    <source>
        <dbReference type="ARBA" id="ARBA00010284"/>
    </source>
</evidence>
<keyword evidence="9 16" id="KW-0547">Nucleotide-binding</keyword>
<comment type="subcellular location">
    <subcellularLocation>
        <location evidence="1 16">Cytoplasm</location>
    </subcellularLocation>
</comment>
<feature type="binding site" evidence="17">
    <location>
        <position position="36"/>
    </location>
    <ligand>
        <name>Zn(2+)</name>
        <dbReference type="ChEBI" id="CHEBI:29105"/>
    </ligand>
</feature>
<evidence type="ECO:0000256" key="2">
    <source>
        <dbReference type="ARBA" id="ARBA00004956"/>
    </source>
</evidence>
<dbReference type="GO" id="GO:0008270">
    <property type="term" value="F:zinc ion binding"/>
    <property type="evidence" value="ECO:0007669"/>
    <property type="project" value="UniProtKB-UniRule"/>
</dbReference>